<dbReference type="InterPro" id="IPR015424">
    <property type="entry name" value="PyrdxlP-dep_Trfase"/>
</dbReference>
<evidence type="ECO:0000259" key="6">
    <source>
        <dbReference type="Pfam" id="PF00155"/>
    </source>
</evidence>
<evidence type="ECO:0000256" key="1">
    <source>
        <dbReference type="ARBA" id="ARBA00001933"/>
    </source>
</evidence>
<dbReference type="GO" id="GO:0030170">
    <property type="term" value="F:pyridoxal phosphate binding"/>
    <property type="evidence" value="ECO:0007669"/>
    <property type="project" value="InterPro"/>
</dbReference>
<keyword evidence="5" id="KW-0663">Pyridoxal phosphate</keyword>
<evidence type="ECO:0000313" key="7">
    <source>
        <dbReference type="EMBL" id="AKF04533.1"/>
    </source>
</evidence>
<dbReference type="GO" id="GO:0006520">
    <property type="term" value="P:amino acid metabolic process"/>
    <property type="evidence" value="ECO:0007669"/>
    <property type="project" value="InterPro"/>
</dbReference>
<name>A0A0F6W118_9BACT</name>
<keyword evidence="4" id="KW-0808">Transferase</keyword>
<accession>A0A0F6W118</accession>
<dbReference type="RefSeq" id="WP_053231865.1">
    <property type="nucleotide sequence ID" value="NZ_CP011125.1"/>
</dbReference>
<protein>
    <submittedName>
        <fullName evidence="7">Glutamine-dependent 2-keto-4-methylthiobutyrate transaminase</fullName>
    </submittedName>
</protein>
<dbReference type="Pfam" id="PF00155">
    <property type="entry name" value="Aminotran_1_2"/>
    <property type="match status" value="1"/>
</dbReference>
<dbReference type="Proteomes" id="UP000034883">
    <property type="component" value="Chromosome"/>
</dbReference>
<dbReference type="PANTHER" id="PTHR46383">
    <property type="entry name" value="ASPARTATE AMINOTRANSFERASE"/>
    <property type="match status" value="1"/>
</dbReference>
<comment type="cofactor">
    <cofactor evidence="1">
        <name>pyridoxal 5'-phosphate</name>
        <dbReference type="ChEBI" id="CHEBI:597326"/>
    </cofactor>
</comment>
<keyword evidence="3" id="KW-0032">Aminotransferase</keyword>
<dbReference type="AlphaFoldDB" id="A0A0F6W118"/>
<dbReference type="CDD" id="cd00609">
    <property type="entry name" value="AAT_like"/>
    <property type="match status" value="1"/>
</dbReference>
<dbReference type="SUPFAM" id="SSF53383">
    <property type="entry name" value="PLP-dependent transferases"/>
    <property type="match status" value="1"/>
</dbReference>
<evidence type="ECO:0000256" key="5">
    <source>
        <dbReference type="ARBA" id="ARBA00022898"/>
    </source>
</evidence>
<dbReference type="GO" id="GO:0008483">
    <property type="term" value="F:transaminase activity"/>
    <property type="evidence" value="ECO:0007669"/>
    <property type="project" value="UniProtKB-KW"/>
</dbReference>
<feature type="domain" description="Aminotransferase class I/classII large" evidence="6">
    <location>
        <begin position="50"/>
        <end position="175"/>
    </location>
</feature>
<dbReference type="InterPro" id="IPR050596">
    <property type="entry name" value="AspAT/PAT-like"/>
</dbReference>
<evidence type="ECO:0000313" key="8">
    <source>
        <dbReference type="Proteomes" id="UP000034883"/>
    </source>
</evidence>
<sequence length="327" mass="34431">MLDLTIDDPMRAALPVDERAMLAALSDPSALTTRDDAPARAAIARDWAALGVSIDPARIVLAAGRDSALARAIATLCEPHEEIITLTPRVAAIARLAGVHVAQVPLARAEHGFELDVAAIYDAISDRTRAIVLSAPHEPTGVVLTEDTHEALVALGVPLIVDESRARYVLDAPEDRVSSVLARPLETLAIASSCFEIAPALELAWLGVGGPAHDVEDAVAKLDATAATHGAIASPLLAAVPRLLESASATRDAITARIRRNLDALRARVPDGARIEGGWLACLRYRNENAGAHARPGVLYDLSSDWVVVSLLTEPATFDAGLDELLA</sequence>
<dbReference type="STRING" id="927083.DB32_001682"/>
<evidence type="ECO:0000256" key="3">
    <source>
        <dbReference type="ARBA" id="ARBA00022576"/>
    </source>
</evidence>
<dbReference type="EMBL" id="CP011125">
    <property type="protein sequence ID" value="AKF04533.1"/>
    <property type="molecule type" value="Genomic_DNA"/>
</dbReference>
<organism evidence="7 8">
    <name type="scientific">Sandaracinus amylolyticus</name>
    <dbReference type="NCBI Taxonomy" id="927083"/>
    <lineage>
        <taxon>Bacteria</taxon>
        <taxon>Pseudomonadati</taxon>
        <taxon>Myxococcota</taxon>
        <taxon>Polyangia</taxon>
        <taxon>Polyangiales</taxon>
        <taxon>Sandaracinaceae</taxon>
        <taxon>Sandaracinus</taxon>
    </lineage>
</organism>
<gene>
    <name evidence="7" type="ORF">DB32_001682</name>
</gene>
<dbReference type="OrthoDB" id="9804474at2"/>
<proteinExistence type="inferred from homology"/>
<evidence type="ECO:0000256" key="2">
    <source>
        <dbReference type="ARBA" id="ARBA00007441"/>
    </source>
</evidence>
<dbReference type="InterPro" id="IPR015421">
    <property type="entry name" value="PyrdxlP-dep_Trfase_major"/>
</dbReference>
<evidence type="ECO:0000256" key="4">
    <source>
        <dbReference type="ARBA" id="ARBA00022679"/>
    </source>
</evidence>
<dbReference type="InterPro" id="IPR004839">
    <property type="entry name" value="Aminotransferase_I/II_large"/>
</dbReference>
<reference evidence="7 8" key="1">
    <citation type="submission" date="2015-03" db="EMBL/GenBank/DDBJ databases">
        <title>Genome assembly of Sandaracinus amylolyticus DSM 53668.</title>
        <authorList>
            <person name="Sharma G."/>
            <person name="Subramanian S."/>
        </authorList>
    </citation>
    <scope>NUCLEOTIDE SEQUENCE [LARGE SCALE GENOMIC DNA]</scope>
    <source>
        <strain evidence="7 8">DSM 53668</strain>
    </source>
</reference>
<dbReference type="KEGG" id="samy:DB32_001682"/>
<dbReference type="Gene3D" id="3.40.640.10">
    <property type="entry name" value="Type I PLP-dependent aspartate aminotransferase-like (Major domain)"/>
    <property type="match status" value="1"/>
</dbReference>
<comment type="similarity">
    <text evidence="2">Belongs to the class-I pyridoxal-phosphate-dependent aminotransferase family.</text>
</comment>
<keyword evidence="8" id="KW-1185">Reference proteome</keyword>